<dbReference type="AlphaFoldDB" id="A0A5N0EHW2"/>
<reference evidence="1 2" key="1">
    <citation type="submission" date="2019-09" db="EMBL/GenBank/DDBJ databases">
        <authorList>
            <person name="Wang X."/>
        </authorList>
    </citation>
    <scope>NUCLEOTIDE SEQUENCE [LARGE SCALE GENOMIC DNA]</scope>
    <source>
        <strain evidence="1 2">CICC 11023</strain>
    </source>
</reference>
<proteinExistence type="predicted"/>
<evidence type="ECO:0000313" key="1">
    <source>
        <dbReference type="EMBL" id="KAA8887844.1"/>
    </source>
</evidence>
<dbReference type="EMBL" id="VXLC01000004">
    <property type="protein sequence ID" value="KAA8887844.1"/>
    <property type="molecule type" value="Genomic_DNA"/>
</dbReference>
<protein>
    <submittedName>
        <fullName evidence="1">Uncharacterized protein</fullName>
    </submittedName>
</protein>
<gene>
    <name evidence="1" type="ORF">F3087_12110</name>
</gene>
<evidence type="ECO:0000313" key="2">
    <source>
        <dbReference type="Proteomes" id="UP000323876"/>
    </source>
</evidence>
<accession>A0A5N0EHW2</accession>
<name>A0A5N0EHW2_9NOCA</name>
<dbReference type="Proteomes" id="UP000323876">
    <property type="component" value="Unassembled WGS sequence"/>
</dbReference>
<comment type="caution">
    <text evidence="1">The sequence shown here is derived from an EMBL/GenBank/DDBJ whole genome shotgun (WGS) entry which is preliminary data.</text>
</comment>
<dbReference type="RefSeq" id="WP_150402020.1">
    <property type="nucleotide sequence ID" value="NZ_VXLC01000004.1"/>
</dbReference>
<dbReference type="OrthoDB" id="4570425at2"/>
<sequence length="76" mass="8079">MKITRITAIATIAFIGFLGAGLVDGVASADPAPGRLGPYEALYTCEREGNIGMENGEWADYNCEGAPGSWLIVPRY</sequence>
<organism evidence="1 2">
    <name type="scientific">Nocardia colli</name>
    <dbReference type="NCBI Taxonomy" id="2545717"/>
    <lineage>
        <taxon>Bacteria</taxon>
        <taxon>Bacillati</taxon>
        <taxon>Actinomycetota</taxon>
        <taxon>Actinomycetes</taxon>
        <taxon>Mycobacteriales</taxon>
        <taxon>Nocardiaceae</taxon>
        <taxon>Nocardia</taxon>
    </lineage>
</organism>
<keyword evidence="2" id="KW-1185">Reference proteome</keyword>